<dbReference type="GO" id="GO:0030488">
    <property type="term" value="P:tRNA methylation"/>
    <property type="evidence" value="ECO:0007669"/>
    <property type="project" value="TreeGrafter"/>
</dbReference>
<evidence type="ECO:0000259" key="1">
    <source>
        <dbReference type="Pfam" id="PF10350"/>
    </source>
</evidence>
<dbReference type="Pfam" id="PF10350">
    <property type="entry name" value="DUF2428"/>
    <property type="match status" value="1"/>
</dbReference>
<comment type="caution">
    <text evidence="2">The sequence shown here is derived from an EMBL/GenBank/DDBJ whole genome shotgun (WGS) entry which is preliminary data.</text>
</comment>
<organism evidence="2 3">
    <name type="scientific">Owenia fusiformis</name>
    <name type="common">Polychaete worm</name>
    <dbReference type="NCBI Taxonomy" id="6347"/>
    <lineage>
        <taxon>Eukaryota</taxon>
        <taxon>Metazoa</taxon>
        <taxon>Spiralia</taxon>
        <taxon>Lophotrochozoa</taxon>
        <taxon>Annelida</taxon>
        <taxon>Polychaeta</taxon>
        <taxon>Sedentaria</taxon>
        <taxon>Canalipalpata</taxon>
        <taxon>Sabellida</taxon>
        <taxon>Oweniida</taxon>
        <taxon>Oweniidae</taxon>
        <taxon>Owenia</taxon>
    </lineage>
</organism>
<accession>A0A8S4PD60</accession>
<dbReference type="InterPro" id="IPR019442">
    <property type="entry name" value="THADA/TRM732_DUF2428"/>
</dbReference>
<reference evidence="2" key="1">
    <citation type="submission" date="2022-03" db="EMBL/GenBank/DDBJ databases">
        <authorList>
            <person name="Martin C."/>
        </authorList>
    </citation>
    <scope>NUCLEOTIDE SEQUENCE</scope>
</reference>
<dbReference type="OrthoDB" id="73997at2759"/>
<feature type="domain" description="DUF2428" evidence="1">
    <location>
        <begin position="2"/>
        <end position="49"/>
    </location>
</feature>
<evidence type="ECO:0000313" key="3">
    <source>
        <dbReference type="Proteomes" id="UP000749559"/>
    </source>
</evidence>
<dbReference type="AlphaFoldDB" id="A0A8S4PD60"/>
<evidence type="ECO:0000313" key="2">
    <source>
        <dbReference type="EMBL" id="CAH1790651.1"/>
    </source>
</evidence>
<dbReference type="GO" id="GO:0005829">
    <property type="term" value="C:cytosol"/>
    <property type="evidence" value="ECO:0007669"/>
    <property type="project" value="TreeGrafter"/>
</dbReference>
<sequence length="108" mass="11725">MCATRRSAGLPFYIQALVTTEPASTGRQSLKMMMSQLLALAQEDENVSISSEPKTSSGFCSVVGCIKLVRVSLHESQHIEASSAIFGSNVDYGAIFLNKFFSNFPTQI</sequence>
<gene>
    <name evidence="2" type="ORF">OFUS_LOCUS15828</name>
</gene>
<dbReference type="Proteomes" id="UP000749559">
    <property type="component" value="Unassembled WGS sequence"/>
</dbReference>
<dbReference type="EMBL" id="CAIIXF020000008">
    <property type="protein sequence ID" value="CAH1790651.1"/>
    <property type="molecule type" value="Genomic_DNA"/>
</dbReference>
<keyword evidence="3" id="KW-1185">Reference proteome</keyword>
<proteinExistence type="predicted"/>
<dbReference type="InterPro" id="IPR051954">
    <property type="entry name" value="tRNA_methyltransferase_THADA"/>
</dbReference>
<name>A0A8S4PD60_OWEFU</name>
<dbReference type="PANTHER" id="PTHR14387:SF7">
    <property type="entry name" value="THYROID ADENOMA-ASSOCIATED PROTEIN"/>
    <property type="match status" value="1"/>
</dbReference>
<protein>
    <recommendedName>
        <fullName evidence="1">DUF2428 domain-containing protein</fullName>
    </recommendedName>
</protein>
<dbReference type="PANTHER" id="PTHR14387">
    <property type="entry name" value="THADA/DEATH RECEPTOR INTERACTING PROTEIN"/>
    <property type="match status" value="1"/>
</dbReference>